<dbReference type="EMBL" id="WEKY01064205">
    <property type="protein sequence ID" value="NWI48493.1"/>
    <property type="molecule type" value="Genomic_DNA"/>
</dbReference>
<feature type="domain" description="HSF-type DNA-binding" evidence="5">
    <location>
        <begin position="9"/>
        <end position="80"/>
    </location>
</feature>
<proteinExistence type="inferred from homology"/>
<evidence type="ECO:0000256" key="4">
    <source>
        <dbReference type="ARBA" id="ARBA00023242"/>
    </source>
</evidence>
<keyword evidence="4" id="KW-0539">Nucleus</keyword>
<evidence type="ECO:0000259" key="5">
    <source>
        <dbReference type="Pfam" id="PF00447"/>
    </source>
</evidence>
<evidence type="ECO:0000256" key="1">
    <source>
        <dbReference type="ARBA" id="ARBA00004123"/>
    </source>
</evidence>
<dbReference type="InterPro" id="IPR036390">
    <property type="entry name" value="WH_DNA-bd_sf"/>
</dbReference>
<reference evidence="6" key="1">
    <citation type="submission" date="2019-10" db="EMBL/GenBank/DDBJ databases">
        <title>Bird 10,000 Genomes (B10K) Project - Family phase.</title>
        <authorList>
            <person name="Zhang G."/>
        </authorList>
    </citation>
    <scope>NUCLEOTIDE SEQUENCE</scope>
    <source>
        <strain evidence="6">B10K-DU-012-30</strain>
        <tissue evidence="6">Muscle</tissue>
    </source>
</reference>
<dbReference type="InterPro" id="IPR036388">
    <property type="entry name" value="WH-like_DNA-bd_sf"/>
</dbReference>
<evidence type="ECO:0000256" key="2">
    <source>
        <dbReference type="ARBA" id="ARBA00006403"/>
    </source>
</evidence>
<evidence type="ECO:0000313" key="6">
    <source>
        <dbReference type="EMBL" id="NWI48493.1"/>
    </source>
</evidence>
<dbReference type="OrthoDB" id="9396505at2759"/>
<keyword evidence="3" id="KW-0238">DNA-binding</keyword>
<comment type="subcellular location">
    <subcellularLocation>
        <location evidence="1">Nucleus</location>
    </subcellularLocation>
</comment>
<dbReference type="AlphaFoldDB" id="A0A851BW49"/>
<evidence type="ECO:0000256" key="3">
    <source>
        <dbReference type="ARBA" id="ARBA00023125"/>
    </source>
</evidence>
<gene>
    <name evidence="6" type="primary">Hsf5_1</name>
    <name evidence="6" type="ORF">PICGYM_R09619</name>
</gene>
<dbReference type="Gene3D" id="1.10.10.10">
    <property type="entry name" value="Winged helix-like DNA-binding domain superfamily/Winged helix DNA-binding domain"/>
    <property type="match status" value="1"/>
</dbReference>
<feature type="non-terminal residue" evidence="6">
    <location>
        <position position="91"/>
    </location>
</feature>
<feature type="non-terminal residue" evidence="6">
    <location>
        <position position="1"/>
    </location>
</feature>
<name>A0A851BW49_PICGY</name>
<dbReference type="GO" id="GO:0043565">
    <property type="term" value="F:sequence-specific DNA binding"/>
    <property type="evidence" value="ECO:0007669"/>
    <property type="project" value="InterPro"/>
</dbReference>
<accession>A0A851BW49</accession>
<evidence type="ECO:0000313" key="7">
    <source>
        <dbReference type="Proteomes" id="UP000631391"/>
    </source>
</evidence>
<comment type="caution">
    <text evidence="6">The sequence shown here is derived from an EMBL/GenBank/DDBJ whole genome shotgun (WGS) entry which is preliminary data.</text>
</comment>
<keyword evidence="7" id="KW-1185">Reference proteome</keyword>
<dbReference type="SUPFAM" id="SSF46785">
    <property type="entry name" value="Winged helix' DNA-binding domain"/>
    <property type="match status" value="1"/>
</dbReference>
<dbReference type="Pfam" id="PF00447">
    <property type="entry name" value="HSF_DNA-bind"/>
    <property type="match status" value="1"/>
</dbReference>
<dbReference type="InterPro" id="IPR000232">
    <property type="entry name" value="HSF_DNA-bd"/>
</dbReference>
<protein>
    <submittedName>
        <fullName evidence="6">HSF5 protein</fullName>
    </submittedName>
</protein>
<dbReference type="GO" id="GO:0005634">
    <property type="term" value="C:nucleus"/>
    <property type="evidence" value="ECO:0007669"/>
    <property type="project" value="UniProtKB-SubCell"/>
</dbReference>
<organism evidence="6 7">
    <name type="scientific">Picathartes gymnocephalus</name>
    <name type="common">White-necked rockfowl</name>
    <dbReference type="NCBI Taxonomy" id="175131"/>
    <lineage>
        <taxon>Eukaryota</taxon>
        <taxon>Metazoa</taxon>
        <taxon>Chordata</taxon>
        <taxon>Craniata</taxon>
        <taxon>Vertebrata</taxon>
        <taxon>Euteleostomi</taxon>
        <taxon>Archelosauria</taxon>
        <taxon>Archosauria</taxon>
        <taxon>Dinosauria</taxon>
        <taxon>Saurischia</taxon>
        <taxon>Theropoda</taxon>
        <taxon>Coelurosauria</taxon>
        <taxon>Aves</taxon>
        <taxon>Neognathae</taxon>
        <taxon>Neoaves</taxon>
        <taxon>Telluraves</taxon>
        <taxon>Australaves</taxon>
        <taxon>Passeriformes</taxon>
        <taxon>Picathartidae</taxon>
        <taxon>Picathartes</taxon>
    </lineage>
</organism>
<sequence length="91" mass="9874">PAGLSASTFPAKLRRLVNSPHVRSVCWDSQAQGLLIDRSLFEWELLSMGGGHRVALDSFKAMQFHIIVCQLNHYGFQKLPGQAGAAVPGDA</sequence>
<comment type="similarity">
    <text evidence="2">Belongs to the HSF family.</text>
</comment>
<dbReference type="GO" id="GO:0003700">
    <property type="term" value="F:DNA-binding transcription factor activity"/>
    <property type="evidence" value="ECO:0007669"/>
    <property type="project" value="InterPro"/>
</dbReference>
<dbReference type="Proteomes" id="UP000631391">
    <property type="component" value="Unassembled WGS sequence"/>
</dbReference>